<evidence type="ECO:0000256" key="1">
    <source>
        <dbReference type="SAM" id="MobiDB-lite"/>
    </source>
</evidence>
<proteinExistence type="predicted"/>
<evidence type="ECO:0000313" key="3">
    <source>
        <dbReference type="EMBL" id="GAA0483380.1"/>
    </source>
</evidence>
<keyword evidence="2" id="KW-0732">Signal</keyword>
<reference evidence="3 4" key="1">
    <citation type="journal article" date="2019" name="Int. J. Syst. Evol. Microbiol.">
        <title>The Global Catalogue of Microorganisms (GCM) 10K type strain sequencing project: providing services to taxonomists for standard genome sequencing and annotation.</title>
        <authorList>
            <consortium name="The Broad Institute Genomics Platform"/>
            <consortium name="The Broad Institute Genome Sequencing Center for Infectious Disease"/>
            <person name="Wu L."/>
            <person name="Ma J."/>
        </authorList>
    </citation>
    <scope>NUCLEOTIDE SEQUENCE [LARGE SCALE GENOMIC DNA]</scope>
    <source>
        <strain evidence="3 4">JCM 12389</strain>
    </source>
</reference>
<feature type="chain" id="PRO_5047124742" description="Sporulation lipoprotein YhcN/YlaJ (Spore_YhcN_YlaJ)" evidence="2">
    <location>
        <begin position="18"/>
        <end position="155"/>
    </location>
</feature>
<evidence type="ECO:0008006" key="5">
    <source>
        <dbReference type="Google" id="ProtNLM"/>
    </source>
</evidence>
<dbReference type="InterPro" id="IPR019076">
    <property type="entry name" value="Spore_lipoprot_YhcN/YlaJ-like"/>
</dbReference>
<protein>
    <recommendedName>
        <fullName evidence="5">Sporulation lipoprotein YhcN/YlaJ (Spore_YhcN_YlaJ)</fullName>
    </recommendedName>
</protein>
<feature type="compositionally biased region" description="Polar residues" evidence="1">
    <location>
        <begin position="27"/>
        <end position="48"/>
    </location>
</feature>
<comment type="caution">
    <text evidence="3">The sequence shown here is derived from an EMBL/GenBank/DDBJ whole genome shotgun (WGS) entry which is preliminary data.</text>
</comment>
<sequence length="155" mass="18074">MKRVLFLILMTGVMFLAACGGNQEENAQNNTMNTQPMQYRSNDTTQQNDPKRQDSVREYTNIDAPDRNMKKADNETSKRLKEEIMKVDGVNQAEVVFEDDRLVVALDIVNRQRANPVIPNRVRDIIERYELDDKNVSVYTDEAYFNRVRNMLTRP</sequence>
<name>A0ABN1AT89_9BACI</name>
<dbReference type="PROSITE" id="PS51257">
    <property type="entry name" value="PROKAR_LIPOPROTEIN"/>
    <property type="match status" value="1"/>
</dbReference>
<feature type="compositionally biased region" description="Basic and acidic residues" evidence="1">
    <location>
        <begin position="64"/>
        <end position="76"/>
    </location>
</feature>
<evidence type="ECO:0000313" key="4">
    <source>
        <dbReference type="Proteomes" id="UP001500880"/>
    </source>
</evidence>
<keyword evidence="4" id="KW-1185">Reference proteome</keyword>
<evidence type="ECO:0000256" key="2">
    <source>
        <dbReference type="SAM" id="SignalP"/>
    </source>
</evidence>
<gene>
    <name evidence="3" type="ORF">GCM10008986_05550</name>
</gene>
<dbReference type="RefSeq" id="WP_343837279.1">
    <property type="nucleotide sequence ID" value="NZ_BAAADO010000001.1"/>
</dbReference>
<feature type="region of interest" description="Disordered" evidence="1">
    <location>
        <begin position="27"/>
        <end position="76"/>
    </location>
</feature>
<dbReference type="Proteomes" id="UP001500880">
    <property type="component" value="Unassembled WGS sequence"/>
</dbReference>
<dbReference type="Pfam" id="PF09580">
    <property type="entry name" value="Spore_YhcN_YlaJ"/>
    <property type="match status" value="1"/>
</dbReference>
<organism evidence="3 4">
    <name type="scientific">Salinibacillus aidingensis</name>
    <dbReference type="NCBI Taxonomy" id="237684"/>
    <lineage>
        <taxon>Bacteria</taxon>
        <taxon>Bacillati</taxon>
        <taxon>Bacillota</taxon>
        <taxon>Bacilli</taxon>
        <taxon>Bacillales</taxon>
        <taxon>Bacillaceae</taxon>
        <taxon>Salinibacillus</taxon>
    </lineage>
</organism>
<dbReference type="EMBL" id="BAAADO010000001">
    <property type="protein sequence ID" value="GAA0483380.1"/>
    <property type="molecule type" value="Genomic_DNA"/>
</dbReference>
<feature type="signal peptide" evidence="2">
    <location>
        <begin position="1"/>
        <end position="17"/>
    </location>
</feature>
<accession>A0ABN1AT89</accession>